<evidence type="ECO:0000256" key="1">
    <source>
        <dbReference type="SAM" id="Coils"/>
    </source>
</evidence>
<accession>A0A174I410</accession>
<sequence length="673" mass="79621">MKVYDLERFCIEQEDKINCFYRNDKEIFISQYKEHQLIYEKSLINDCKILNNVILNLDNSIAIIYINLNGDLILCKLIDDELQSPILLTKLVSKYKSIQIASLNNMLNIFYIKEVNNVNVLCFRRLNNKLLLSADISMDTLDVNPEIPYILNVKDNKLLVAYVKLGTPNYIGYRLFDEKKNNWSDFIVLDAYPKLIEDINFIKNNKHIAYTYTFRKSNNINLVFGVGENDIRKRIIDEMTENAKYTDISIIGDDRLNIITIDEKNAKIREVNSKGEAKLSLEVNLQNVDSIEKYYFETDRKILKNTIIIIKTIEGELYTDIDLIENNAEKIKVEKVIELPQEQSDSVESESIESDVIMTEEELKNEMKEKTIDKEYVDKLIDKITGYEEIINKFMSKFTQFDDDREELLNNIDDLNDQLEEKNIKISEFESLLIERQDMLYTYEDEIRELEREKEEVNIEIESKVNEIESLKQSISKYKHENEYCNNIIQTLENNKEIDKKIIEENLEKIKFLSASISKYENDQKYYNNRIQELESNKEIDKETIDINLEEIGKLNKAINKYENDIKDYNNKIEELNNILTENKEEINRVNEMNDQLKEKNSEEVSRLNKLLNKIKIENKEYVDEIDELKLQLSKLNDIIENAKEEKAIYVNEIKVLNNKVRELNRILRNGFM</sequence>
<evidence type="ECO:0000313" key="3">
    <source>
        <dbReference type="Proteomes" id="UP000095558"/>
    </source>
</evidence>
<dbReference type="Proteomes" id="UP000095558">
    <property type="component" value="Unassembled WGS sequence"/>
</dbReference>
<dbReference type="GO" id="GO:0000793">
    <property type="term" value="C:condensed chromosome"/>
    <property type="evidence" value="ECO:0007669"/>
    <property type="project" value="TreeGrafter"/>
</dbReference>
<dbReference type="GO" id="GO:0000785">
    <property type="term" value="C:chromatin"/>
    <property type="evidence" value="ECO:0007669"/>
    <property type="project" value="TreeGrafter"/>
</dbReference>
<name>A0A174I410_9CLOT</name>
<gene>
    <name evidence="2" type="ORF">ERS852470_03406</name>
</gene>
<dbReference type="RefSeq" id="WP_055277885.1">
    <property type="nucleotide sequence ID" value="NZ_CYZV01000055.1"/>
</dbReference>
<organism evidence="2 3">
    <name type="scientific">Clostridium disporicum</name>
    <dbReference type="NCBI Taxonomy" id="84024"/>
    <lineage>
        <taxon>Bacteria</taxon>
        <taxon>Bacillati</taxon>
        <taxon>Bacillota</taxon>
        <taxon>Clostridia</taxon>
        <taxon>Eubacteriales</taxon>
        <taxon>Clostridiaceae</taxon>
        <taxon>Clostridium</taxon>
    </lineage>
</organism>
<feature type="coiled-coil region" evidence="1">
    <location>
        <begin position="398"/>
        <end position="667"/>
    </location>
</feature>
<dbReference type="PANTHER" id="PTHR43941">
    <property type="entry name" value="STRUCTURAL MAINTENANCE OF CHROMOSOMES PROTEIN 2"/>
    <property type="match status" value="1"/>
</dbReference>
<dbReference type="OrthoDB" id="1911078at2"/>
<evidence type="ECO:0000313" key="2">
    <source>
        <dbReference type="EMBL" id="CUO80118.1"/>
    </source>
</evidence>
<dbReference type="GO" id="GO:0003682">
    <property type="term" value="F:chromatin binding"/>
    <property type="evidence" value="ECO:0007669"/>
    <property type="project" value="TreeGrafter"/>
</dbReference>
<protein>
    <submittedName>
        <fullName evidence="2">ATPase involved in DNA repair</fullName>
    </submittedName>
</protein>
<reference evidence="2 3" key="1">
    <citation type="submission" date="2015-09" db="EMBL/GenBank/DDBJ databases">
        <authorList>
            <consortium name="Pathogen Informatics"/>
        </authorList>
    </citation>
    <scope>NUCLEOTIDE SEQUENCE [LARGE SCALE GENOMIC DNA]</scope>
    <source>
        <strain evidence="2 3">2789STDY5834855</strain>
    </source>
</reference>
<dbReference type="GO" id="GO:0000796">
    <property type="term" value="C:condensin complex"/>
    <property type="evidence" value="ECO:0007669"/>
    <property type="project" value="TreeGrafter"/>
</dbReference>
<dbReference type="EMBL" id="CYZV01000055">
    <property type="protein sequence ID" value="CUO80118.1"/>
    <property type="molecule type" value="Genomic_DNA"/>
</dbReference>
<proteinExistence type="predicted"/>
<dbReference type="AlphaFoldDB" id="A0A174I410"/>
<keyword evidence="1" id="KW-0175">Coiled coil</keyword>
<dbReference type="PANTHER" id="PTHR43941:SF1">
    <property type="entry name" value="STRUCTURAL MAINTENANCE OF CHROMOSOMES PROTEIN 2"/>
    <property type="match status" value="1"/>
</dbReference>